<name>A0A1S2VHF8_9BACT</name>
<accession>A0A1S2VHF8</accession>
<dbReference type="EMBL" id="MORL01000011">
    <property type="protein sequence ID" value="OIN57646.1"/>
    <property type="molecule type" value="Genomic_DNA"/>
</dbReference>
<feature type="domain" description="HTH cro/C1-type" evidence="2">
    <location>
        <begin position="11"/>
        <end position="67"/>
    </location>
</feature>
<dbReference type="Pfam" id="PF06114">
    <property type="entry name" value="Peptidase_M78"/>
    <property type="match status" value="1"/>
</dbReference>
<reference evidence="3 4" key="1">
    <citation type="submission" date="2016-10" db="EMBL/GenBank/DDBJ databases">
        <title>Arsenicibacter rosenii gen. nov., sp. nov., an efficient arsenic-methylating bacterium isolated from an arsenic-contaminated paddy soil.</title>
        <authorList>
            <person name="Huang K."/>
        </authorList>
    </citation>
    <scope>NUCLEOTIDE SEQUENCE [LARGE SCALE GENOMIC DNA]</scope>
    <source>
        <strain evidence="3 4">SM-1</strain>
    </source>
</reference>
<evidence type="ECO:0000313" key="4">
    <source>
        <dbReference type="Proteomes" id="UP000181790"/>
    </source>
</evidence>
<dbReference type="InterPro" id="IPR010982">
    <property type="entry name" value="Lambda_DNA-bd_dom_sf"/>
</dbReference>
<dbReference type="PROSITE" id="PS50943">
    <property type="entry name" value="HTH_CROC1"/>
    <property type="match status" value="1"/>
</dbReference>
<dbReference type="AlphaFoldDB" id="A0A1S2VHF8"/>
<dbReference type="CDD" id="cd00093">
    <property type="entry name" value="HTH_XRE"/>
    <property type="match status" value="1"/>
</dbReference>
<evidence type="ECO:0000313" key="3">
    <source>
        <dbReference type="EMBL" id="OIN57646.1"/>
    </source>
</evidence>
<dbReference type="RefSeq" id="WP_071504849.1">
    <property type="nucleotide sequence ID" value="NZ_MORL01000011.1"/>
</dbReference>
<dbReference type="Gene3D" id="1.10.260.40">
    <property type="entry name" value="lambda repressor-like DNA-binding domains"/>
    <property type="match status" value="1"/>
</dbReference>
<dbReference type="Pfam" id="PF01381">
    <property type="entry name" value="HTH_3"/>
    <property type="match status" value="1"/>
</dbReference>
<dbReference type="PANTHER" id="PTHR43236">
    <property type="entry name" value="ANTITOXIN HIGA1"/>
    <property type="match status" value="1"/>
</dbReference>
<dbReference type="SUPFAM" id="SSF47413">
    <property type="entry name" value="lambda repressor-like DNA-binding domains"/>
    <property type="match status" value="1"/>
</dbReference>
<dbReference type="Gene3D" id="1.10.10.2910">
    <property type="match status" value="1"/>
</dbReference>
<proteinExistence type="inferred from homology"/>
<dbReference type="PANTHER" id="PTHR43236:SF1">
    <property type="entry name" value="BLL7220 PROTEIN"/>
    <property type="match status" value="1"/>
</dbReference>
<dbReference type="InterPro" id="IPR001387">
    <property type="entry name" value="Cro/C1-type_HTH"/>
</dbReference>
<protein>
    <recommendedName>
        <fullName evidence="2">HTH cro/C1-type domain-containing protein</fullName>
    </recommendedName>
</protein>
<dbReference type="SMART" id="SM00530">
    <property type="entry name" value="HTH_XRE"/>
    <property type="match status" value="1"/>
</dbReference>
<keyword evidence="4" id="KW-1185">Reference proteome</keyword>
<sequence>MSTNNPFPSRLRQARLLAKLSLRELSEKSGSIVSYNSIKKYEDGKMMPDESVITGLAQALNVGPDYFFKAMNVELSKVEFRKRANLSVKDLNSIKEQIRSHLERYLEIENILRIENNFYNPISDMLVQDTESVENIVLHLLREWHLGYNPIPNVIEMLEEKGVKIIEIDAPEAFDGLAAFADHTPVIVLNKNFLPERKRFTALHELGHILLKIPRQLDSKVVESICHRFASAMLIPKPVMINLIGFKRSTITIAELITIKENYGISLQAIVRRCKDLSIITEYAYKAFFISISKNRKEEGLGKYKGQERTFRFTQLLYRIAAEELVTIGKAAALGEMKTIELKRILDRIL</sequence>
<comment type="similarity">
    <text evidence="1">Belongs to the short-chain fatty acyl-CoA assimilation regulator (ScfR) family.</text>
</comment>
<evidence type="ECO:0000256" key="1">
    <source>
        <dbReference type="ARBA" id="ARBA00007227"/>
    </source>
</evidence>
<dbReference type="Proteomes" id="UP000181790">
    <property type="component" value="Unassembled WGS sequence"/>
</dbReference>
<evidence type="ECO:0000259" key="2">
    <source>
        <dbReference type="PROSITE" id="PS50943"/>
    </source>
</evidence>
<dbReference type="InterPro" id="IPR010359">
    <property type="entry name" value="IrrE_HExxH"/>
</dbReference>
<comment type="caution">
    <text evidence="3">The sequence shown here is derived from an EMBL/GenBank/DDBJ whole genome shotgun (WGS) entry which is preliminary data.</text>
</comment>
<gene>
    <name evidence="3" type="ORF">BLX24_19245</name>
</gene>
<organism evidence="3 4">
    <name type="scientific">Arsenicibacter rosenii</name>
    <dbReference type="NCBI Taxonomy" id="1750698"/>
    <lineage>
        <taxon>Bacteria</taxon>
        <taxon>Pseudomonadati</taxon>
        <taxon>Bacteroidota</taxon>
        <taxon>Cytophagia</taxon>
        <taxon>Cytophagales</taxon>
        <taxon>Spirosomataceae</taxon>
        <taxon>Arsenicibacter</taxon>
    </lineage>
</organism>
<dbReference type="GO" id="GO:0003677">
    <property type="term" value="F:DNA binding"/>
    <property type="evidence" value="ECO:0007669"/>
    <property type="project" value="InterPro"/>
</dbReference>
<dbReference type="InterPro" id="IPR052345">
    <property type="entry name" value="Rad_response_metalloprotease"/>
</dbReference>